<dbReference type="InterPro" id="IPR038005">
    <property type="entry name" value="RX-like_CC"/>
</dbReference>
<dbReference type="InterPro" id="IPR041118">
    <property type="entry name" value="Rx_N"/>
</dbReference>
<evidence type="ECO:0000256" key="1">
    <source>
        <dbReference type="ARBA" id="ARBA00008894"/>
    </source>
</evidence>
<keyword evidence="4" id="KW-0547">Nucleotide-binding</keyword>
<accession>A0AAF0TR02</accession>
<proteinExistence type="inferred from homology"/>
<name>A0AAF0TR02_SOLVR</name>
<evidence type="ECO:0000256" key="4">
    <source>
        <dbReference type="ARBA" id="ARBA00022741"/>
    </source>
</evidence>
<dbReference type="GO" id="GO:0006952">
    <property type="term" value="P:defense response"/>
    <property type="evidence" value="ECO:0007669"/>
    <property type="project" value="UniProtKB-KW"/>
</dbReference>
<evidence type="ECO:0000256" key="5">
    <source>
        <dbReference type="ARBA" id="ARBA00022821"/>
    </source>
</evidence>
<dbReference type="Gene3D" id="1.20.5.4130">
    <property type="match status" value="1"/>
</dbReference>
<keyword evidence="9" id="KW-1185">Reference proteome</keyword>
<evidence type="ECO:0000313" key="8">
    <source>
        <dbReference type="EMBL" id="WMV23258.1"/>
    </source>
</evidence>
<reference evidence="8" key="1">
    <citation type="submission" date="2023-08" db="EMBL/GenBank/DDBJ databases">
        <title>A de novo genome assembly of Solanum verrucosum Schlechtendal, a Mexican diploid species geographically isolated from the other diploid A-genome species in potato relatives.</title>
        <authorList>
            <person name="Hosaka K."/>
        </authorList>
    </citation>
    <scope>NUCLEOTIDE SEQUENCE</scope>
    <source>
        <tissue evidence="8">Young leaves</tissue>
    </source>
</reference>
<keyword evidence="5" id="KW-0611">Plant defense</keyword>
<sequence length="133" mass="14637">MTSSDACGSQLRMVLTNGGVGLVASGDGVGSGASEVKEHPGGKLGPWKQIWRNKVPTKEASLRSSLRQDVRWLRNELFFMQSFLKDAEQKQVVDQRVQQWVFEINSVANDAVAILETYSLEASKVTTLDLLVV</sequence>
<dbReference type="EMBL" id="CP133615">
    <property type="protein sequence ID" value="WMV23258.1"/>
    <property type="molecule type" value="Genomic_DNA"/>
</dbReference>
<comment type="similarity">
    <text evidence="1">Belongs to the disease resistance NB-LRR family.</text>
</comment>
<evidence type="ECO:0000259" key="7">
    <source>
        <dbReference type="Pfam" id="PF18052"/>
    </source>
</evidence>
<evidence type="ECO:0000313" key="9">
    <source>
        <dbReference type="Proteomes" id="UP001234989"/>
    </source>
</evidence>
<dbReference type="AlphaFoldDB" id="A0AAF0TR02"/>
<evidence type="ECO:0000256" key="6">
    <source>
        <dbReference type="ARBA" id="ARBA00022840"/>
    </source>
</evidence>
<gene>
    <name evidence="8" type="ORF">MTR67_016643</name>
</gene>
<protein>
    <recommendedName>
        <fullName evidence="7">Disease resistance N-terminal domain-containing protein</fullName>
    </recommendedName>
</protein>
<dbReference type="GO" id="GO:0005524">
    <property type="term" value="F:ATP binding"/>
    <property type="evidence" value="ECO:0007669"/>
    <property type="project" value="UniProtKB-KW"/>
</dbReference>
<dbReference type="Pfam" id="PF18052">
    <property type="entry name" value="Rx_N"/>
    <property type="match status" value="1"/>
</dbReference>
<keyword evidence="6" id="KW-0067">ATP-binding</keyword>
<evidence type="ECO:0000256" key="3">
    <source>
        <dbReference type="ARBA" id="ARBA00022737"/>
    </source>
</evidence>
<keyword evidence="3" id="KW-0677">Repeat</keyword>
<feature type="domain" description="Disease resistance N-terminal" evidence="7">
    <location>
        <begin position="57"/>
        <end position="124"/>
    </location>
</feature>
<organism evidence="8 9">
    <name type="scientific">Solanum verrucosum</name>
    <dbReference type="NCBI Taxonomy" id="315347"/>
    <lineage>
        <taxon>Eukaryota</taxon>
        <taxon>Viridiplantae</taxon>
        <taxon>Streptophyta</taxon>
        <taxon>Embryophyta</taxon>
        <taxon>Tracheophyta</taxon>
        <taxon>Spermatophyta</taxon>
        <taxon>Magnoliopsida</taxon>
        <taxon>eudicotyledons</taxon>
        <taxon>Gunneridae</taxon>
        <taxon>Pentapetalae</taxon>
        <taxon>asterids</taxon>
        <taxon>lamiids</taxon>
        <taxon>Solanales</taxon>
        <taxon>Solanaceae</taxon>
        <taxon>Solanoideae</taxon>
        <taxon>Solaneae</taxon>
        <taxon>Solanum</taxon>
    </lineage>
</organism>
<dbReference type="Proteomes" id="UP001234989">
    <property type="component" value="Chromosome 4"/>
</dbReference>
<dbReference type="CDD" id="cd14798">
    <property type="entry name" value="RX-CC_like"/>
    <property type="match status" value="1"/>
</dbReference>
<keyword evidence="2" id="KW-0433">Leucine-rich repeat</keyword>
<evidence type="ECO:0000256" key="2">
    <source>
        <dbReference type="ARBA" id="ARBA00022614"/>
    </source>
</evidence>